<sequence length="1458" mass="162623">MSYTELEHGYQGLRQAAQPQFYVGDDGNIVPIRSPGELDVCESLDPNGDGGGKKVVVGVCAMAKKSQSKPMKEILTRLDEFEYIKMLVFPEEVILKKPVEEWPICDCLISFHSKGFPLDKAINYEKLRKPYVINNLHMQYDIQDRRRVYAILENEGIEIPRYAVLDRDSSDPKHHELVESEDHVEVNGVVFNKPFVEKPVSAEDHNIYIYYPTSAGGGSQRLFRKIGSRSSIYSPESRVRKTGSFIYEDFMPTDGTDVKVYTVGPDYAHAEARKSPALDGKVERDSEGKEIRYPVILSNQEKLISRKVCLAFKQTVCGFDLLRANGKSFVCDVNGFSFVKNSNKYYDDCAKILGNMILRELAPTLHIPWSVPFQLDDPPIVPTTFGKMMELRCVVGIIRHGDRTPKQKMKVEVRHPRFFEIFEKYEGFKRGHVKLKKPKQLQEILDISRALLADIHTRHADPEIEEKQGKLEQLKSVLEMYGHFSGINRKVQMKYQPRGRPRGSSSDDVGCPAEPSLVLILKWGGELTPAGRIQAEELGRMFRCMYPGGQGRHIPGEAGTQGLGLLRLHSTFRHDLKIYASDEGRVQMTAAAFAKGLLALEGELTPILVQMVKSANTNGLLDNDCDSSKVQNMAKARLHEAMQAERQFTGEDRARINPCASLSITAAMDFVKHPVRCCAHVHQLIQQLVKIVLTKKDDPKTKDTILYHGESWELMGRRWGKIEKDFCTKNKSFDISKIPDIYDCIKYDLQHNQHTLQFDQAEELYMYAKYLADIVIPQEYGLTMQEKLTISQGICTPLLKKIRADLQRNIEESGEESVNRLNPRYSHGVSSPGRHVRTRLYFTSESHVHSLLTVLRFGGLLDVMKDEQWRRAMEYVSMVSELNYMSQIVVMLYEDPTKDPYSEERFHVELHFSPGVNCCVQKNLPPGPGFRPHSRNHSTANNEQSSPDEVKCIEEEEVEDDQMASQETLQPDVIDELECSFGSTKSSKSKLRPSDPIPICNLHYTLSGHEASSLAARLNEELRARTERTAQSEEKEVKETEDPQPRARSYDQHKQGPDNGRRQRHSIAGQMSYLKMLGLARGKLSAAGLFSTAVISGSSSAPNLRDMIPASASSNTALEGFGGVPAIRPLETLHNALSLRQLDTFLERLTAPPAPTLPPQRHSPTNSVGWSGPSSLMSSGEVASALSSAGPSSPHSPHSPALYDHSSNWSKNVSSEVPEWDGEAATLCPAETYLPAPGPAGHSISGDVTPVSMNSELDLFSNDATAGSLTDHDLLSADGEEDEETLSAEGCSTPVKIIKNDLGPSASHTLKPDPCLRANVPHLYGLTMQTKHAFYKDLPSSSKNFTTECDSKKCSKDRIQYTSEIDSLNLQGKELQCRSNVLGTPRRYSDSVAQKSVSQTVSGTRFTTTLVREDWVGNSKNAAGDDKTDGNTADTPLRTLVTKAQSTNIKPGFNISDP</sequence>
<comment type="function">
    <text evidence="11">Bifunctional inositol kinase that acts in concert with the IP6K kinases to synthesize the diphosphate group-containing inositol pyrophosphates diphosphoinositol pentakisphosphate, PP-InsP5, and bis-diphosphoinositol tetrakisphosphate, (PP)2-InsP4. PP-InsP5 and (PP)2-InsP4, also respectively called InsP7 and InsP8, may regulate a variety of cellular processes, including apoptosis, vesicle trafficking, cytoskeletal dynamics, and exocytosis. Phosphorylates inositol hexakisphosphate (InsP6) at position 1 to produce PP-InsP5 which is in turn phosphorylated by IP6Ks to produce (PP)2-InsP4. Alternatively, phosphorylates PP-InsP5 at position 1, produced by IP6Ks from InsP6, to produce (PP)2-InsP4.</text>
</comment>
<feature type="domain" description="VIP1 N-terminal" evidence="15">
    <location>
        <begin position="55"/>
        <end position="144"/>
    </location>
</feature>
<evidence type="ECO:0000259" key="15">
    <source>
        <dbReference type="Pfam" id="PF18086"/>
    </source>
</evidence>
<dbReference type="Proteomes" id="UP000324832">
    <property type="component" value="Unassembled WGS sequence"/>
</dbReference>
<dbReference type="GO" id="GO:0032958">
    <property type="term" value="P:inositol phosphate biosynthetic process"/>
    <property type="evidence" value="ECO:0007669"/>
    <property type="project" value="TreeGrafter"/>
</dbReference>
<evidence type="ECO:0000256" key="4">
    <source>
        <dbReference type="ARBA" id="ARBA00022490"/>
    </source>
</evidence>
<evidence type="ECO:0000256" key="2">
    <source>
        <dbReference type="ARBA" id="ARBA00005609"/>
    </source>
</evidence>
<dbReference type="InterPro" id="IPR000560">
    <property type="entry name" value="His_Pase_clade-2"/>
</dbReference>
<feature type="compositionally biased region" description="Basic and acidic residues" evidence="14">
    <location>
        <begin position="1025"/>
        <end position="1061"/>
    </location>
</feature>
<dbReference type="GO" id="GO:0005524">
    <property type="term" value="F:ATP binding"/>
    <property type="evidence" value="ECO:0007669"/>
    <property type="project" value="UniProtKB-KW"/>
</dbReference>
<keyword evidence="7 13" id="KW-0418">Kinase</keyword>
<reference evidence="16 17" key="1">
    <citation type="submission" date="2017-07" db="EMBL/GenBank/DDBJ databases">
        <authorList>
            <person name="Talla V."/>
            <person name="Backstrom N."/>
        </authorList>
    </citation>
    <scope>NUCLEOTIDE SEQUENCE [LARGE SCALE GENOMIC DNA]</scope>
</reference>
<evidence type="ECO:0000256" key="14">
    <source>
        <dbReference type="SAM" id="MobiDB-lite"/>
    </source>
</evidence>
<evidence type="ECO:0000256" key="10">
    <source>
        <dbReference type="ARBA" id="ARBA00034629"/>
    </source>
</evidence>
<keyword evidence="4 13" id="KW-0963">Cytoplasm</keyword>
<dbReference type="InterPro" id="IPR040557">
    <property type="entry name" value="VIP1_N"/>
</dbReference>
<gene>
    <name evidence="16" type="ORF">LSINAPIS_LOCUS8316</name>
</gene>
<dbReference type="CDD" id="cd07061">
    <property type="entry name" value="HP_HAP_like"/>
    <property type="match status" value="1"/>
</dbReference>
<name>A0A5E4QIL5_9NEOP</name>
<dbReference type="FunFam" id="3.30.470.20:FF:000003">
    <property type="entry name" value="Inositol hexakisphosphate and diphosphoinositol-pentakisphosphate kinase"/>
    <property type="match status" value="1"/>
</dbReference>
<comment type="subcellular location">
    <subcellularLocation>
        <location evidence="1 13">Cytoplasm</location>
        <location evidence="1 13">Cytosol</location>
    </subcellularLocation>
</comment>
<comment type="catalytic activity">
    <reaction evidence="9">
        <text>5-diphospho-1D-myo-inositol 1,2,3,4,6-pentakisphosphate + ATP + H(+) = 1,5-bis(diphospho)-1D-myo-inositol 2,3,4,6-tetrakisphosphate + ADP</text>
        <dbReference type="Rhea" id="RHEA:10276"/>
        <dbReference type="ChEBI" id="CHEBI:15378"/>
        <dbReference type="ChEBI" id="CHEBI:30616"/>
        <dbReference type="ChEBI" id="CHEBI:58628"/>
        <dbReference type="ChEBI" id="CHEBI:77983"/>
        <dbReference type="ChEBI" id="CHEBI:456216"/>
        <dbReference type="EC" id="2.7.4.24"/>
    </reaction>
    <physiologicalReaction direction="left-to-right" evidence="9">
        <dbReference type="Rhea" id="RHEA:10277"/>
    </physiologicalReaction>
</comment>
<feature type="compositionally biased region" description="Low complexity" evidence="14">
    <location>
        <begin position="1183"/>
        <end position="1202"/>
    </location>
</feature>
<evidence type="ECO:0000256" key="6">
    <source>
        <dbReference type="ARBA" id="ARBA00022741"/>
    </source>
</evidence>
<keyword evidence="5 13" id="KW-0808">Transferase</keyword>
<feature type="region of interest" description="Disordered" evidence="14">
    <location>
        <begin position="1025"/>
        <end position="1065"/>
    </location>
</feature>
<accession>A0A5E4QIL5</accession>
<feature type="region of interest" description="Disordered" evidence="14">
    <location>
        <begin position="927"/>
        <end position="949"/>
    </location>
</feature>
<evidence type="ECO:0000256" key="5">
    <source>
        <dbReference type="ARBA" id="ARBA00022679"/>
    </source>
</evidence>
<feature type="compositionally biased region" description="Polar residues" evidence="14">
    <location>
        <begin position="1162"/>
        <end position="1178"/>
    </location>
</feature>
<dbReference type="GO" id="GO:0006020">
    <property type="term" value="P:inositol metabolic process"/>
    <property type="evidence" value="ECO:0007669"/>
    <property type="project" value="TreeGrafter"/>
</dbReference>
<dbReference type="EC" id="2.7.4.24" evidence="3 13"/>
<dbReference type="Pfam" id="PF18086">
    <property type="entry name" value="PPIP5K2_N"/>
    <property type="match status" value="1"/>
</dbReference>
<dbReference type="EMBL" id="FZQP02002946">
    <property type="protein sequence ID" value="VVC96918.1"/>
    <property type="molecule type" value="Genomic_DNA"/>
</dbReference>
<evidence type="ECO:0000256" key="12">
    <source>
        <dbReference type="ARBA" id="ARBA00071668"/>
    </source>
</evidence>
<comment type="catalytic activity">
    <reaction evidence="10">
        <text>1D-myo-inositol hexakisphosphate + ATP = 1-diphospho-1D-myo-inositol 2,3,4,5,6-pentakisphosphate + ADP</text>
        <dbReference type="Rhea" id="RHEA:37459"/>
        <dbReference type="ChEBI" id="CHEBI:30616"/>
        <dbReference type="ChEBI" id="CHEBI:58130"/>
        <dbReference type="ChEBI" id="CHEBI:74946"/>
        <dbReference type="ChEBI" id="CHEBI:456216"/>
        <dbReference type="EC" id="2.7.4.24"/>
    </reaction>
    <physiologicalReaction direction="left-to-right" evidence="10">
        <dbReference type="Rhea" id="RHEA:37460"/>
    </physiologicalReaction>
</comment>
<feature type="compositionally biased region" description="Polar residues" evidence="14">
    <location>
        <begin position="937"/>
        <end position="947"/>
    </location>
</feature>
<dbReference type="Gene3D" id="3.40.50.11950">
    <property type="match status" value="1"/>
</dbReference>
<dbReference type="GO" id="GO:0033857">
    <property type="term" value="F:5-diphosphoinositol pentakisphosphate 1-kinase activity"/>
    <property type="evidence" value="ECO:0007669"/>
    <property type="project" value="TreeGrafter"/>
</dbReference>
<dbReference type="InterPro" id="IPR029033">
    <property type="entry name" value="His_PPase_superfam"/>
</dbReference>
<evidence type="ECO:0000256" key="9">
    <source>
        <dbReference type="ARBA" id="ARBA00033696"/>
    </source>
</evidence>
<organism evidence="16 17">
    <name type="scientific">Leptidea sinapis</name>
    <dbReference type="NCBI Taxonomy" id="189913"/>
    <lineage>
        <taxon>Eukaryota</taxon>
        <taxon>Metazoa</taxon>
        <taxon>Ecdysozoa</taxon>
        <taxon>Arthropoda</taxon>
        <taxon>Hexapoda</taxon>
        <taxon>Insecta</taxon>
        <taxon>Pterygota</taxon>
        <taxon>Neoptera</taxon>
        <taxon>Endopterygota</taxon>
        <taxon>Lepidoptera</taxon>
        <taxon>Glossata</taxon>
        <taxon>Ditrysia</taxon>
        <taxon>Papilionoidea</taxon>
        <taxon>Pieridae</taxon>
        <taxon>Dismorphiinae</taxon>
        <taxon>Leptidea</taxon>
    </lineage>
</organism>
<evidence type="ECO:0000256" key="3">
    <source>
        <dbReference type="ARBA" id="ARBA00012893"/>
    </source>
</evidence>
<proteinExistence type="inferred from homology"/>
<keyword evidence="17" id="KW-1185">Reference proteome</keyword>
<dbReference type="Gene3D" id="3.30.470.20">
    <property type="entry name" value="ATP-grasp fold, B domain"/>
    <property type="match status" value="1"/>
</dbReference>
<dbReference type="Pfam" id="PF00328">
    <property type="entry name" value="His_Phos_2"/>
    <property type="match status" value="1"/>
</dbReference>
<dbReference type="InterPro" id="IPR037446">
    <property type="entry name" value="His_Pase_VIP1"/>
</dbReference>
<evidence type="ECO:0000256" key="11">
    <source>
        <dbReference type="ARBA" id="ARBA00055071"/>
    </source>
</evidence>
<evidence type="ECO:0000313" key="16">
    <source>
        <dbReference type="EMBL" id="VVC96918.1"/>
    </source>
</evidence>
<dbReference type="Gene3D" id="3.40.50.1240">
    <property type="entry name" value="Phosphoglycerate mutase-like"/>
    <property type="match status" value="1"/>
</dbReference>
<dbReference type="PANTHER" id="PTHR12750">
    <property type="entry name" value="DIPHOSPHOINOSITOL PENTAKISPHOSPHATE KINASE"/>
    <property type="match status" value="1"/>
</dbReference>
<dbReference type="GO" id="GO:0052723">
    <property type="term" value="F:inositol hexakisphosphate 1-kinase activity"/>
    <property type="evidence" value="ECO:0007669"/>
    <property type="project" value="RHEA"/>
</dbReference>
<evidence type="ECO:0000256" key="7">
    <source>
        <dbReference type="ARBA" id="ARBA00022777"/>
    </source>
</evidence>
<dbReference type="FunFam" id="3.40.50.11950:FF:000002">
    <property type="entry name" value="Inositol hexakisphosphate and diphosphoinositol-pentakisphosphate kinase"/>
    <property type="match status" value="1"/>
</dbReference>
<feature type="region of interest" description="Disordered" evidence="14">
    <location>
        <begin position="1151"/>
        <end position="1203"/>
    </location>
</feature>
<dbReference type="SUPFAM" id="SSF53254">
    <property type="entry name" value="Phosphoglycerate mutase-like"/>
    <property type="match status" value="1"/>
</dbReference>
<keyword evidence="8 13" id="KW-0067">ATP-binding</keyword>
<comment type="similarity">
    <text evidence="2 13">Belongs to the histidine acid phosphatase family. VIP1 subfamily.</text>
</comment>
<evidence type="ECO:0000256" key="1">
    <source>
        <dbReference type="ARBA" id="ARBA00004514"/>
    </source>
</evidence>
<evidence type="ECO:0000256" key="13">
    <source>
        <dbReference type="RuleBase" id="RU365032"/>
    </source>
</evidence>
<protein>
    <recommendedName>
        <fullName evidence="12 13">Inositol hexakisphosphate and diphosphoinositol-pentakisphosphate kinase</fullName>
        <ecNumber evidence="3 13">2.7.4.24</ecNumber>
    </recommendedName>
</protein>
<dbReference type="GO" id="GO:0005829">
    <property type="term" value="C:cytosol"/>
    <property type="evidence" value="ECO:0007669"/>
    <property type="project" value="UniProtKB-SubCell"/>
</dbReference>
<evidence type="ECO:0000256" key="8">
    <source>
        <dbReference type="ARBA" id="ARBA00022840"/>
    </source>
</evidence>
<dbReference type="FunFam" id="3.40.50.11950:FF:000003">
    <property type="entry name" value="Inositol hexakisphosphate and diphosphoinositol-pentakisphosphate kinase"/>
    <property type="match status" value="1"/>
</dbReference>
<dbReference type="GO" id="GO:0016791">
    <property type="term" value="F:phosphatase activity"/>
    <property type="evidence" value="ECO:0007669"/>
    <property type="project" value="UniProtKB-ARBA"/>
</dbReference>
<evidence type="ECO:0000313" key="17">
    <source>
        <dbReference type="Proteomes" id="UP000324832"/>
    </source>
</evidence>
<keyword evidence="6 13" id="KW-0547">Nucleotide-binding</keyword>
<dbReference type="PANTHER" id="PTHR12750:SF9">
    <property type="entry name" value="INOSITOL HEXAKISPHOSPHATE AND DIPHOSPHOINOSITOL-PENTAKISPHOSPHATE KINASE"/>
    <property type="match status" value="1"/>
</dbReference>